<reference evidence="2" key="3">
    <citation type="submission" date="2019-01" db="EMBL/GenBank/DDBJ databases">
        <authorList>
            <person name="Zhang L."/>
        </authorList>
    </citation>
    <scope>NUCLEOTIDE SEQUENCE</scope>
    <source>
        <strain evidence="2">11K1</strain>
    </source>
</reference>
<dbReference type="OrthoDB" id="7202514at2"/>
<dbReference type="EMBL" id="CP123771">
    <property type="protein sequence ID" value="WGO96187.1"/>
    <property type="molecule type" value="Genomic_DNA"/>
</dbReference>
<evidence type="ECO:0000313" key="3">
    <source>
        <dbReference type="EMBL" id="WGO96187.1"/>
    </source>
</evidence>
<name>A0A4P7PGX8_9PSED</name>
<evidence type="ECO:0000313" key="5">
    <source>
        <dbReference type="Proteomes" id="UP001227386"/>
    </source>
</evidence>
<dbReference type="RefSeq" id="WP_135845442.1">
    <property type="nucleotide sequence ID" value="NZ_CP035088.1"/>
</dbReference>
<evidence type="ECO:0000256" key="1">
    <source>
        <dbReference type="SAM" id="SignalP"/>
    </source>
</evidence>
<reference evidence="2 4" key="2">
    <citation type="journal article" date="2019" name="Front. Microbiol.">
        <title>In silico and Genetic Analyses of Cyclic Lipopeptide Synthetic Gene Clusters in Pseudomonas sp. 11K1.</title>
        <authorList>
            <person name="Zhao H."/>
            <person name="Liu Y.P."/>
            <person name="Zhang L.Q."/>
        </authorList>
    </citation>
    <scope>NUCLEOTIDE SEQUENCE [LARGE SCALE GENOMIC DNA]</scope>
    <source>
        <strain evidence="2 4">11K1</strain>
    </source>
</reference>
<evidence type="ECO:0000313" key="2">
    <source>
        <dbReference type="EMBL" id="QBZ89909.1"/>
    </source>
</evidence>
<reference evidence="3" key="4">
    <citation type="submission" date="2023-04" db="EMBL/GenBank/DDBJ databases">
        <authorList>
            <person name="Charles T.C."/>
            <person name="Cheng J."/>
            <person name="Lynch M."/>
            <person name="Van Dyk A."/>
        </authorList>
    </citation>
    <scope>NUCLEOTIDE SEQUENCE</scope>
    <source>
        <strain evidence="3">YsS1</strain>
    </source>
</reference>
<reference evidence="3 5" key="1">
    <citation type="journal article" date="2012" name="Appl. Soil Ecol.">
        <title>Isolation and characterization of new plant growth-promoting bacterial endophytes.</title>
        <authorList>
            <person name="Rashid S."/>
            <person name="Charles T.C."/>
            <person name="Glick B.R."/>
        </authorList>
    </citation>
    <scope>NUCLEOTIDE SEQUENCE [LARGE SCALE GENOMIC DNA]</scope>
    <source>
        <strain evidence="3 5">YsS1</strain>
    </source>
</reference>
<proteinExistence type="predicted"/>
<accession>A0A4P7PGX8</accession>
<dbReference type="KEGG" id="pvk:EPZ47_14645"/>
<dbReference type="AlphaFoldDB" id="A0A4P7PGX8"/>
<feature type="signal peptide" evidence="1">
    <location>
        <begin position="1"/>
        <end position="18"/>
    </location>
</feature>
<feature type="chain" id="PRO_5020912191" description="Multidrug ABC transporter ATPase" evidence="1">
    <location>
        <begin position="19"/>
        <end position="244"/>
    </location>
</feature>
<protein>
    <recommendedName>
        <fullName evidence="6">Multidrug ABC transporter ATPase</fullName>
    </recommendedName>
</protein>
<dbReference type="Proteomes" id="UP001227386">
    <property type="component" value="Chromosome"/>
</dbReference>
<dbReference type="EMBL" id="CP035088">
    <property type="protein sequence ID" value="QBZ89909.1"/>
    <property type="molecule type" value="Genomic_DNA"/>
</dbReference>
<keyword evidence="1" id="KW-0732">Signal</keyword>
<gene>
    <name evidence="2" type="ORF">EPZ47_14645</name>
    <name evidence="3" type="ORF">QCD61_14145</name>
</gene>
<evidence type="ECO:0000313" key="4">
    <source>
        <dbReference type="Proteomes" id="UP000296468"/>
    </source>
</evidence>
<evidence type="ECO:0008006" key="6">
    <source>
        <dbReference type="Google" id="ProtNLM"/>
    </source>
</evidence>
<sequence length="244" mass="26543">MRALAVLPLFFFPLVALADCTDQLQTWAKTLRPDLKLDSEHAVCRINPANSSQVLAALPFAENVDEDGQGEYGLAVVVANASSGKIVAHHYQAASISSDAVYFESLSLDTARYQLAPQIRAFGVRVAYQGSSRVNPFSSTTLNLYVLDGPALRPVMNTLEVSRSNGEWDGSCTGDFIQTLRTVSIGDTSKNGLARMYVNQKTINTQNHTRGEDCENVVGKPTVAKFTLEYDGNQYSVPGELSFP</sequence>
<keyword evidence="5" id="KW-1185">Reference proteome</keyword>
<organism evidence="2 4">
    <name type="scientific">Pseudomonas viciae</name>
    <dbReference type="NCBI Taxonomy" id="2505979"/>
    <lineage>
        <taxon>Bacteria</taxon>
        <taxon>Pseudomonadati</taxon>
        <taxon>Pseudomonadota</taxon>
        <taxon>Gammaproteobacteria</taxon>
        <taxon>Pseudomonadales</taxon>
        <taxon>Pseudomonadaceae</taxon>
        <taxon>Pseudomonas</taxon>
    </lineage>
</organism>
<dbReference type="Proteomes" id="UP000296468">
    <property type="component" value="Chromosome"/>
</dbReference>